<name>A0ABS7QWE3_9ACTN</name>
<comment type="caution">
    <text evidence="1">The sequence shown here is derived from an EMBL/GenBank/DDBJ whole genome shotgun (WGS) entry which is preliminary data.</text>
</comment>
<protein>
    <submittedName>
        <fullName evidence="1">Uncharacterized protein</fullName>
    </submittedName>
</protein>
<accession>A0ABS7QWE3</accession>
<keyword evidence="2" id="KW-1185">Reference proteome</keyword>
<gene>
    <name evidence="1" type="ORF">K7472_22185</name>
</gene>
<sequence length="394" mass="42642">MTTSTSGTRTAVESFPMGAAFASVRVDSEISGVHAETRERCSPLFSFDDFPHEPRVTVRVSRTERLEVPADTWRHRDETPVLDLDASRFLVAEFGSRYALLEPGDGDAAPMAVLGERGGRHVEIQVTEDSPAARRAVARHLRFLMGAQLTSAGLPALHGSAVAADGRAVMVLGSRGSGKSSLMLLATTLLGWRFVSDDVILPYRDPASGEPRVIGLPKRIGVSVAALDGHRARERFEQTPLRGHGGAPGRLDLDPARPWGAEHRVRLHCDLGEFLAITGAQAASDARPAGVVLPVARHEERGWRIERLAPGETGWLTEHRARTRQLKYVTDFLGLLPQDRPAGVADVLPALRALPVVRVVYGADVNRDFARFWGEVTAALGCAEPLPEPSGRPV</sequence>
<proteinExistence type="predicted"/>
<reference evidence="1 2" key="1">
    <citation type="submission" date="2021-08" db="EMBL/GenBank/DDBJ databases">
        <title>Streptomyces sp. PTM05 isolated from lichen.</title>
        <authorList>
            <person name="Somphong A."/>
            <person name="Phongsopitanun W."/>
            <person name="Tanasupawat S."/>
        </authorList>
    </citation>
    <scope>NUCLEOTIDE SEQUENCE [LARGE SCALE GENOMIC DNA]</scope>
    <source>
        <strain evidence="1 2">Ptm05</strain>
    </source>
</reference>
<dbReference type="SUPFAM" id="SSF53795">
    <property type="entry name" value="PEP carboxykinase-like"/>
    <property type="match status" value="1"/>
</dbReference>
<dbReference type="EMBL" id="JAINVZ010000017">
    <property type="protein sequence ID" value="MBY8887528.1"/>
    <property type="molecule type" value="Genomic_DNA"/>
</dbReference>
<dbReference type="Proteomes" id="UP001198565">
    <property type="component" value="Unassembled WGS sequence"/>
</dbReference>
<dbReference type="RefSeq" id="WP_222980280.1">
    <property type="nucleotide sequence ID" value="NZ_JAINVZ010000017.1"/>
</dbReference>
<dbReference type="Gene3D" id="3.40.50.300">
    <property type="entry name" value="P-loop containing nucleotide triphosphate hydrolases"/>
    <property type="match status" value="1"/>
</dbReference>
<organism evidence="1 2">
    <name type="scientific">Streptantibioticus parmotrematis</name>
    <dbReference type="NCBI Taxonomy" id="2873249"/>
    <lineage>
        <taxon>Bacteria</taxon>
        <taxon>Bacillati</taxon>
        <taxon>Actinomycetota</taxon>
        <taxon>Actinomycetes</taxon>
        <taxon>Kitasatosporales</taxon>
        <taxon>Streptomycetaceae</taxon>
        <taxon>Streptantibioticus</taxon>
    </lineage>
</organism>
<dbReference type="InterPro" id="IPR027417">
    <property type="entry name" value="P-loop_NTPase"/>
</dbReference>
<evidence type="ECO:0000313" key="2">
    <source>
        <dbReference type="Proteomes" id="UP001198565"/>
    </source>
</evidence>
<evidence type="ECO:0000313" key="1">
    <source>
        <dbReference type="EMBL" id="MBY8887528.1"/>
    </source>
</evidence>